<feature type="domain" description="Putative oxidoreductase/dehydrogenase Rossmann-like" evidence="2">
    <location>
        <begin position="2"/>
        <end position="118"/>
    </location>
</feature>
<name>A0A9X2CYA3_9GAMM</name>
<keyword evidence="1" id="KW-0560">Oxidoreductase</keyword>
<protein>
    <submittedName>
        <fullName evidence="4">DUF2520 domain-containing protein</fullName>
    </submittedName>
</protein>
<proteinExistence type="predicted"/>
<dbReference type="InterPro" id="IPR018931">
    <property type="entry name" value="DUF2520"/>
</dbReference>
<sequence length="287" mass="30953">MKFNIIGAGRLGKNIALALSTAQIALLQSVLNRTLKSGEEACLKLGSGNAVNQIDDLPPADITWITCNDDAIKSIVRHLMAHSSLKAGSLVVHCSGVLNSTLLAPLKAQGCLVASLHPLKAFRADYLDANAFNRVDCALEGDEQACTWLHRVFTALGANIISLKPETKATYHAAACLASNYLITLASCSEQLLHQSGLTQEQARQITCKLMQGNLNNLQQTAHVSESLTGPLMRGDHETLALHLQAMEDPVMKQFYKAAGLATLQLTSLTEDKKQVITQLLQPEFEG</sequence>
<dbReference type="PANTHER" id="PTHR40459:SF1">
    <property type="entry name" value="CONSERVED HYPOTHETICAL ALANINE AND LEUCINE RICH PROTEIN"/>
    <property type="match status" value="1"/>
</dbReference>
<feature type="domain" description="DUF2520" evidence="3">
    <location>
        <begin position="137"/>
        <end position="262"/>
    </location>
</feature>
<reference evidence="4" key="1">
    <citation type="submission" date="2021-11" db="EMBL/GenBank/DDBJ databases">
        <title>Legionella maioricencis sp. nov., a new species isolated from hot water samples in Mallorca.</title>
        <authorList>
            <person name="Crespi S."/>
            <person name="Drasar V."/>
            <person name="Salva-Serra F."/>
            <person name="Jaen-Luchoro D."/>
            <person name="Pineiro-Iglesias B."/>
            <person name="Aliaga F."/>
            <person name="Fernandez-Juarez V."/>
            <person name="Coll G."/>
            <person name="Moore E.R.B."/>
            <person name="Bennasar-Figueras A."/>
        </authorList>
    </citation>
    <scope>NUCLEOTIDE SEQUENCE</scope>
    <source>
        <strain evidence="4">HCPI-6</strain>
    </source>
</reference>
<evidence type="ECO:0000259" key="2">
    <source>
        <dbReference type="Pfam" id="PF10727"/>
    </source>
</evidence>
<evidence type="ECO:0000256" key="1">
    <source>
        <dbReference type="ARBA" id="ARBA00023002"/>
    </source>
</evidence>
<gene>
    <name evidence="4" type="ORF">LOX96_03220</name>
</gene>
<dbReference type="AlphaFoldDB" id="A0A9X2CYA3"/>
<dbReference type="PANTHER" id="PTHR40459">
    <property type="entry name" value="CONSERVED HYPOTHETICAL ALANINE AND LEUCINE RICH PROTEIN"/>
    <property type="match status" value="1"/>
</dbReference>
<evidence type="ECO:0000313" key="4">
    <source>
        <dbReference type="EMBL" id="MCL9683095.1"/>
    </source>
</evidence>
<comment type="caution">
    <text evidence="4">The sequence shown here is derived from an EMBL/GenBank/DDBJ whole genome shotgun (WGS) entry which is preliminary data.</text>
</comment>
<evidence type="ECO:0000259" key="3">
    <source>
        <dbReference type="Pfam" id="PF10728"/>
    </source>
</evidence>
<accession>A0A9X2CYA3</accession>
<dbReference type="SUPFAM" id="SSF48179">
    <property type="entry name" value="6-phosphogluconate dehydrogenase C-terminal domain-like"/>
    <property type="match status" value="1"/>
</dbReference>
<dbReference type="Proteomes" id="UP001139721">
    <property type="component" value="Unassembled WGS sequence"/>
</dbReference>
<dbReference type="InterPro" id="IPR008927">
    <property type="entry name" value="6-PGluconate_DH-like_C_sf"/>
</dbReference>
<dbReference type="GO" id="GO:0016491">
    <property type="term" value="F:oxidoreductase activity"/>
    <property type="evidence" value="ECO:0007669"/>
    <property type="project" value="UniProtKB-KW"/>
</dbReference>
<dbReference type="Gene3D" id="1.10.1040.20">
    <property type="entry name" value="ProC-like, C-terminal domain"/>
    <property type="match status" value="1"/>
</dbReference>
<dbReference type="SUPFAM" id="SSF51735">
    <property type="entry name" value="NAD(P)-binding Rossmann-fold domains"/>
    <property type="match status" value="1"/>
</dbReference>
<dbReference type="InterPro" id="IPR037108">
    <property type="entry name" value="TM1727-like_C_sf"/>
</dbReference>
<dbReference type="EMBL" id="JAJKBJ010000002">
    <property type="protein sequence ID" value="MCL9683095.1"/>
    <property type="molecule type" value="Genomic_DNA"/>
</dbReference>
<dbReference type="Pfam" id="PF10727">
    <property type="entry name" value="Rossmann-like"/>
    <property type="match status" value="1"/>
</dbReference>
<dbReference type="Gene3D" id="3.40.50.720">
    <property type="entry name" value="NAD(P)-binding Rossmann-like Domain"/>
    <property type="match status" value="1"/>
</dbReference>
<evidence type="ECO:0000313" key="5">
    <source>
        <dbReference type="Proteomes" id="UP001139721"/>
    </source>
</evidence>
<dbReference type="InterPro" id="IPR019665">
    <property type="entry name" value="OxRdtase/DH_put_Rossmann_dom"/>
</dbReference>
<keyword evidence="5" id="KW-1185">Reference proteome</keyword>
<dbReference type="Pfam" id="PF10728">
    <property type="entry name" value="DUF2520"/>
    <property type="match status" value="1"/>
</dbReference>
<dbReference type="InterPro" id="IPR036291">
    <property type="entry name" value="NAD(P)-bd_dom_sf"/>
</dbReference>
<organism evidence="4 5">
    <name type="scientific">Legionella maioricensis</name>
    <dbReference type="NCBI Taxonomy" id="2896528"/>
    <lineage>
        <taxon>Bacteria</taxon>
        <taxon>Pseudomonadati</taxon>
        <taxon>Pseudomonadota</taxon>
        <taxon>Gammaproteobacteria</taxon>
        <taxon>Legionellales</taxon>
        <taxon>Legionellaceae</taxon>
        <taxon>Legionella</taxon>
    </lineage>
</organism>
<dbReference type="RefSeq" id="WP_250420612.1">
    <property type="nucleotide sequence ID" value="NZ_JAJKBJ010000002.1"/>
</dbReference>